<dbReference type="PANTHER" id="PTHR43537">
    <property type="entry name" value="TRANSCRIPTIONAL REGULATOR, GNTR FAMILY"/>
    <property type="match status" value="1"/>
</dbReference>
<dbReference type="InterPro" id="IPR036388">
    <property type="entry name" value="WH-like_DNA-bd_sf"/>
</dbReference>
<dbReference type="PROSITE" id="PS50949">
    <property type="entry name" value="HTH_GNTR"/>
    <property type="match status" value="1"/>
</dbReference>
<dbReference type="KEGG" id="psic:J4E96_18780"/>
<gene>
    <name evidence="5" type="ORF">J4E96_18780</name>
</gene>
<dbReference type="RefSeq" id="WP_227423564.1">
    <property type="nucleotide sequence ID" value="NZ_CP071868.1"/>
</dbReference>
<dbReference type="PANTHER" id="PTHR43537:SF44">
    <property type="entry name" value="GNTR FAMILY REGULATORY PROTEIN"/>
    <property type="match status" value="1"/>
</dbReference>
<evidence type="ECO:0000256" key="1">
    <source>
        <dbReference type="ARBA" id="ARBA00023015"/>
    </source>
</evidence>
<dbReference type="SMART" id="SM00345">
    <property type="entry name" value="HTH_GNTR"/>
    <property type="match status" value="1"/>
</dbReference>
<keyword evidence="1" id="KW-0805">Transcription regulation</keyword>
<keyword evidence="2" id="KW-0238">DNA-binding</keyword>
<evidence type="ECO:0000259" key="4">
    <source>
        <dbReference type="PROSITE" id="PS50949"/>
    </source>
</evidence>
<name>A0A8A4ZEF8_9MICO</name>
<proteinExistence type="predicted"/>
<dbReference type="Proteomes" id="UP000663937">
    <property type="component" value="Chromosome"/>
</dbReference>
<dbReference type="SMART" id="SM00895">
    <property type="entry name" value="FCD"/>
    <property type="match status" value="1"/>
</dbReference>
<dbReference type="Pfam" id="PF00392">
    <property type="entry name" value="GntR"/>
    <property type="match status" value="1"/>
</dbReference>
<dbReference type="Pfam" id="PF07729">
    <property type="entry name" value="FCD"/>
    <property type="match status" value="1"/>
</dbReference>
<dbReference type="Gene3D" id="1.20.120.530">
    <property type="entry name" value="GntR ligand-binding domain-like"/>
    <property type="match status" value="1"/>
</dbReference>
<dbReference type="InterPro" id="IPR000524">
    <property type="entry name" value="Tscrpt_reg_HTH_GntR"/>
</dbReference>
<dbReference type="AlphaFoldDB" id="A0A8A4ZEF8"/>
<dbReference type="SUPFAM" id="SSF48008">
    <property type="entry name" value="GntR ligand-binding domain-like"/>
    <property type="match status" value="1"/>
</dbReference>
<evidence type="ECO:0000313" key="5">
    <source>
        <dbReference type="EMBL" id="QTE29293.1"/>
    </source>
</evidence>
<reference evidence="5" key="1">
    <citation type="submission" date="2021-03" db="EMBL/GenBank/DDBJ databases">
        <title>Pengzhenrongella sicca gen. nov., sp. nov., a new member of suborder Micrococcineae isolated from High-Arctic tundra soil.</title>
        <authorList>
            <person name="Peng F."/>
        </authorList>
    </citation>
    <scope>NUCLEOTIDE SEQUENCE</scope>
    <source>
        <strain evidence="5">LRZ-2</strain>
    </source>
</reference>
<keyword evidence="3" id="KW-0804">Transcription</keyword>
<dbReference type="EMBL" id="CP071868">
    <property type="protein sequence ID" value="QTE29293.1"/>
    <property type="molecule type" value="Genomic_DNA"/>
</dbReference>
<evidence type="ECO:0000313" key="6">
    <source>
        <dbReference type="Proteomes" id="UP000663937"/>
    </source>
</evidence>
<dbReference type="SUPFAM" id="SSF46785">
    <property type="entry name" value="Winged helix' DNA-binding domain"/>
    <property type="match status" value="1"/>
</dbReference>
<evidence type="ECO:0000256" key="3">
    <source>
        <dbReference type="ARBA" id="ARBA00023163"/>
    </source>
</evidence>
<dbReference type="InterPro" id="IPR011711">
    <property type="entry name" value="GntR_C"/>
</dbReference>
<dbReference type="GO" id="GO:0003700">
    <property type="term" value="F:DNA-binding transcription factor activity"/>
    <property type="evidence" value="ECO:0007669"/>
    <property type="project" value="InterPro"/>
</dbReference>
<dbReference type="InterPro" id="IPR036390">
    <property type="entry name" value="WH_DNA-bd_sf"/>
</dbReference>
<dbReference type="GO" id="GO:0003677">
    <property type="term" value="F:DNA binding"/>
    <property type="evidence" value="ECO:0007669"/>
    <property type="project" value="UniProtKB-KW"/>
</dbReference>
<accession>A0A8A4ZEF8</accession>
<organism evidence="5 6">
    <name type="scientific">Pengzhenrongella sicca</name>
    <dbReference type="NCBI Taxonomy" id="2819238"/>
    <lineage>
        <taxon>Bacteria</taxon>
        <taxon>Bacillati</taxon>
        <taxon>Actinomycetota</taxon>
        <taxon>Actinomycetes</taxon>
        <taxon>Micrococcales</taxon>
        <taxon>Pengzhenrongella</taxon>
    </lineage>
</organism>
<keyword evidence="6" id="KW-1185">Reference proteome</keyword>
<dbReference type="InterPro" id="IPR008920">
    <property type="entry name" value="TF_FadR/GntR_C"/>
</dbReference>
<evidence type="ECO:0000256" key="2">
    <source>
        <dbReference type="ARBA" id="ARBA00023125"/>
    </source>
</evidence>
<protein>
    <submittedName>
        <fullName evidence="5">FadR family transcriptional regulator</fullName>
    </submittedName>
</protein>
<dbReference type="Gene3D" id="1.10.10.10">
    <property type="entry name" value="Winged helix-like DNA-binding domain superfamily/Winged helix DNA-binding domain"/>
    <property type="match status" value="1"/>
</dbReference>
<sequence>MRTQVDESQSGLHERVLAQLGPAIVAGEPAEGAVLTIDEIAAGHGVSRTVARDVVKVLESLQLVSTRRRIGVTVRPRAQWNVFDPRLIRWRLAGPDRALQLRTLSELRHGVEPIAASLAAANASPEQCGALTAAVIGMSVTGRRGALEEYLQYDMAFHRTLLAASGNDMFAALAGVVGEVLAGRTHHDLMPAHPEPAAIRLHADIAEAVASGDAAGAGRAMKAIVDEAQQAMAAAFPTF</sequence>
<feature type="domain" description="HTH gntR-type" evidence="4">
    <location>
        <begin position="10"/>
        <end position="77"/>
    </location>
</feature>